<feature type="non-terminal residue" evidence="1">
    <location>
        <position position="1"/>
    </location>
</feature>
<gene>
    <name evidence="1" type="ORF">EV421DRAFT_1720640</name>
</gene>
<proteinExistence type="predicted"/>
<accession>A0AA39MF96</accession>
<evidence type="ECO:0000313" key="1">
    <source>
        <dbReference type="EMBL" id="KAK0431345.1"/>
    </source>
</evidence>
<sequence>YIKTVEQEHATEYIADVVQHYLKRYPVSLTYNIKLSLEHLTHINNDVPDLEILMLDKDSLTYVKYKKQMNKYQEDCKTLKY</sequence>
<dbReference type="AlphaFoldDB" id="A0AA39MF96"/>
<dbReference type="Proteomes" id="UP001175226">
    <property type="component" value="Unassembled WGS sequence"/>
</dbReference>
<reference evidence="1" key="1">
    <citation type="submission" date="2023-06" db="EMBL/GenBank/DDBJ databases">
        <authorList>
            <consortium name="Lawrence Berkeley National Laboratory"/>
            <person name="Ahrendt S."/>
            <person name="Sahu N."/>
            <person name="Indic B."/>
            <person name="Wong-Bajracharya J."/>
            <person name="Merenyi Z."/>
            <person name="Ke H.-M."/>
            <person name="Monk M."/>
            <person name="Kocsube S."/>
            <person name="Drula E."/>
            <person name="Lipzen A."/>
            <person name="Balint B."/>
            <person name="Henrissat B."/>
            <person name="Andreopoulos B."/>
            <person name="Martin F.M."/>
            <person name="Harder C.B."/>
            <person name="Rigling D."/>
            <person name="Ford K.L."/>
            <person name="Foster G.D."/>
            <person name="Pangilinan J."/>
            <person name="Papanicolaou A."/>
            <person name="Barry K."/>
            <person name="LaButti K."/>
            <person name="Viragh M."/>
            <person name="Koriabine M."/>
            <person name="Yan M."/>
            <person name="Riley R."/>
            <person name="Champramary S."/>
            <person name="Plett K.L."/>
            <person name="Tsai I.J."/>
            <person name="Slot J."/>
            <person name="Sipos G."/>
            <person name="Plett J."/>
            <person name="Nagy L.G."/>
            <person name="Grigoriev I.V."/>
        </authorList>
    </citation>
    <scope>NUCLEOTIDE SEQUENCE</scope>
    <source>
        <strain evidence="1">FPL87.14</strain>
    </source>
</reference>
<keyword evidence="2" id="KW-1185">Reference proteome</keyword>
<comment type="caution">
    <text evidence="1">The sequence shown here is derived from an EMBL/GenBank/DDBJ whole genome shotgun (WGS) entry which is preliminary data.</text>
</comment>
<dbReference type="EMBL" id="JAUEPT010000116">
    <property type="protein sequence ID" value="KAK0431345.1"/>
    <property type="molecule type" value="Genomic_DNA"/>
</dbReference>
<evidence type="ECO:0000313" key="2">
    <source>
        <dbReference type="Proteomes" id="UP001175226"/>
    </source>
</evidence>
<protein>
    <submittedName>
        <fullName evidence="1">Uncharacterized protein</fullName>
    </submittedName>
</protein>
<name>A0AA39MF96_9AGAR</name>
<organism evidence="1 2">
    <name type="scientific">Armillaria borealis</name>
    <dbReference type="NCBI Taxonomy" id="47425"/>
    <lineage>
        <taxon>Eukaryota</taxon>
        <taxon>Fungi</taxon>
        <taxon>Dikarya</taxon>
        <taxon>Basidiomycota</taxon>
        <taxon>Agaricomycotina</taxon>
        <taxon>Agaricomycetes</taxon>
        <taxon>Agaricomycetidae</taxon>
        <taxon>Agaricales</taxon>
        <taxon>Marasmiineae</taxon>
        <taxon>Physalacriaceae</taxon>
        <taxon>Armillaria</taxon>
    </lineage>
</organism>